<evidence type="ECO:0000313" key="1">
    <source>
        <dbReference type="Proteomes" id="UP000887565"/>
    </source>
</evidence>
<sequence length="162" mass="19566">MDLHNKKYLLSMEPSKQCLLVKPKEEEAMDLHDMEESRISSNILTDDAEQPDNIDEYPEEVHKEIKNYWHLIHTTRTTSDLLDHTYNYQWSAANTFPDHHTNAVKLYDKILKIFEVWHYNNVEQYHPMRNPDGGLFTEYVNTFMKLKLQPFEWEFFLFEHQS</sequence>
<protein>
    <submittedName>
        <fullName evidence="2">Uncharacterized protein</fullName>
    </submittedName>
</protein>
<dbReference type="AlphaFoldDB" id="A0A915KEX4"/>
<accession>A0A915KEX4</accession>
<organism evidence="1 2">
    <name type="scientific">Romanomermis culicivorax</name>
    <name type="common">Nematode worm</name>
    <dbReference type="NCBI Taxonomy" id="13658"/>
    <lineage>
        <taxon>Eukaryota</taxon>
        <taxon>Metazoa</taxon>
        <taxon>Ecdysozoa</taxon>
        <taxon>Nematoda</taxon>
        <taxon>Enoplea</taxon>
        <taxon>Dorylaimia</taxon>
        <taxon>Mermithida</taxon>
        <taxon>Mermithoidea</taxon>
        <taxon>Mermithidae</taxon>
        <taxon>Romanomermis</taxon>
    </lineage>
</organism>
<name>A0A915KEX4_ROMCU</name>
<dbReference type="WBParaSite" id="nRc.2.0.1.t36576-RA">
    <property type="protein sequence ID" value="nRc.2.0.1.t36576-RA"/>
    <property type="gene ID" value="nRc.2.0.1.g36576"/>
</dbReference>
<keyword evidence="1" id="KW-1185">Reference proteome</keyword>
<proteinExistence type="predicted"/>
<dbReference type="Proteomes" id="UP000887565">
    <property type="component" value="Unplaced"/>
</dbReference>
<evidence type="ECO:0000313" key="2">
    <source>
        <dbReference type="WBParaSite" id="nRc.2.0.1.t36576-RA"/>
    </source>
</evidence>
<reference evidence="2" key="1">
    <citation type="submission" date="2022-11" db="UniProtKB">
        <authorList>
            <consortium name="WormBaseParasite"/>
        </authorList>
    </citation>
    <scope>IDENTIFICATION</scope>
</reference>